<dbReference type="AlphaFoldDB" id="A0AA38RA83"/>
<evidence type="ECO:0000256" key="2">
    <source>
        <dbReference type="SAM" id="Phobius"/>
    </source>
</evidence>
<evidence type="ECO:0000256" key="1">
    <source>
        <dbReference type="SAM" id="MobiDB-lite"/>
    </source>
</evidence>
<feature type="transmembrane region" description="Helical" evidence="2">
    <location>
        <begin position="47"/>
        <end position="69"/>
    </location>
</feature>
<evidence type="ECO:0000313" key="3">
    <source>
        <dbReference type="EMBL" id="KAJ9130661.1"/>
    </source>
</evidence>
<keyword evidence="2" id="KW-0472">Membrane</keyword>
<dbReference type="Proteomes" id="UP001174691">
    <property type="component" value="Unassembled WGS sequence"/>
</dbReference>
<feature type="transmembrane region" description="Helical" evidence="2">
    <location>
        <begin position="263"/>
        <end position="286"/>
    </location>
</feature>
<feature type="transmembrane region" description="Helical" evidence="2">
    <location>
        <begin position="129"/>
        <end position="149"/>
    </location>
</feature>
<evidence type="ECO:0000313" key="4">
    <source>
        <dbReference type="Proteomes" id="UP001174691"/>
    </source>
</evidence>
<gene>
    <name evidence="3" type="ORF">NKR19_g9801</name>
</gene>
<feature type="region of interest" description="Disordered" evidence="1">
    <location>
        <begin position="292"/>
        <end position="315"/>
    </location>
</feature>
<comment type="caution">
    <text evidence="3">The sequence shown here is derived from an EMBL/GenBank/DDBJ whole genome shotgun (WGS) entry which is preliminary data.</text>
</comment>
<reference evidence="3" key="1">
    <citation type="submission" date="2022-07" db="EMBL/GenBank/DDBJ databases">
        <title>Fungi with potential for degradation of polypropylene.</title>
        <authorList>
            <person name="Gostincar C."/>
        </authorList>
    </citation>
    <scope>NUCLEOTIDE SEQUENCE</scope>
    <source>
        <strain evidence="3">EXF-13287</strain>
    </source>
</reference>
<feature type="transmembrane region" description="Helical" evidence="2">
    <location>
        <begin position="188"/>
        <end position="209"/>
    </location>
</feature>
<dbReference type="EMBL" id="JANBVN010000259">
    <property type="protein sequence ID" value="KAJ9130661.1"/>
    <property type="molecule type" value="Genomic_DNA"/>
</dbReference>
<sequence>MAISTIKVYRAHIGVQAALCAFILVLCFLTATAIRRSHKPAGKGVKYLYAAFALLFLANLFDAIDYGLYLELFGKGTSLKVKTFLMEPQQRVDIVAYLFRTVGASAILPCIAGMAAGIYQQHDTRPVHIYYALLGGIAAVVAILGLTAFSGRQWVLTEYLRGFSDPQTAFYGFGTRRWSTVDKNMKRLAAVVDIMLLVVSILTTAWVWVAVTTARKAGGGWNMLDRSVNLLVVASLLNIVARALRMVQVAWNLGRGAPRNNAWYSAADLILDNVLTVVVLGLLYGVTCSRAGSSWRTSKGDAENSKWPSQPYRPD</sequence>
<keyword evidence="4" id="KW-1185">Reference proteome</keyword>
<feature type="transmembrane region" description="Helical" evidence="2">
    <location>
        <begin position="230"/>
        <end position="251"/>
    </location>
</feature>
<keyword evidence="2" id="KW-1133">Transmembrane helix</keyword>
<keyword evidence="2" id="KW-0812">Transmembrane</keyword>
<proteinExistence type="predicted"/>
<protein>
    <submittedName>
        <fullName evidence="3">Uncharacterized protein</fullName>
    </submittedName>
</protein>
<feature type="transmembrane region" description="Helical" evidence="2">
    <location>
        <begin position="13"/>
        <end position="35"/>
    </location>
</feature>
<accession>A0AA38RA83</accession>
<organism evidence="3 4">
    <name type="scientific">Coniochaeta hoffmannii</name>
    <dbReference type="NCBI Taxonomy" id="91930"/>
    <lineage>
        <taxon>Eukaryota</taxon>
        <taxon>Fungi</taxon>
        <taxon>Dikarya</taxon>
        <taxon>Ascomycota</taxon>
        <taxon>Pezizomycotina</taxon>
        <taxon>Sordariomycetes</taxon>
        <taxon>Sordariomycetidae</taxon>
        <taxon>Coniochaetales</taxon>
        <taxon>Coniochaetaceae</taxon>
        <taxon>Coniochaeta</taxon>
    </lineage>
</organism>
<name>A0AA38RA83_9PEZI</name>
<feature type="transmembrane region" description="Helical" evidence="2">
    <location>
        <begin position="94"/>
        <end position="117"/>
    </location>
</feature>